<feature type="region of interest" description="Disordered" evidence="1">
    <location>
        <begin position="76"/>
        <end position="160"/>
    </location>
</feature>
<feature type="domain" description="BSD" evidence="2">
    <location>
        <begin position="248"/>
        <end position="300"/>
    </location>
</feature>
<dbReference type="EMBL" id="CP072757">
    <property type="protein sequence ID" value="QUC21904.1"/>
    <property type="molecule type" value="Genomic_DNA"/>
</dbReference>
<gene>
    <name evidence="4" type="ORF">UV8b_06145</name>
    <name evidence="3" type="ORF">UVI_02024020</name>
</gene>
<protein>
    <recommendedName>
        <fullName evidence="2">BSD domain-containing protein</fullName>
    </recommendedName>
</protein>
<organism evidence="3 6">
    <name type="scientific">Ustilaginoidea virens</name>
    <name type="common">Rice false smut fungus</name>
    <name type="synonym">Villosiclava virens</name>
    <dbReference type="NCBI Taxonomy" id="1159556"/>
    <lineage>
        <taxon>Eukaryota</taxon>
        <taxon>Fungi</taxon>
        <taxon>Dikarya</taxon>
        <taxon>Ascomycota</taxon>
        <taxon>Pezizomycotina</taxon>
        <taxon>Sordariomycetes</taxon>
        <taxon>Hypocreomycetidae</taxon>
        <taxon>Hypocreales</taxon>
        <taxon>Clavicipitaceae</taxon>
        <taxon>Ustilaginoidea</taxon>
    </lineage>
</organism>
<feature type="region of interest" description="Disordered" evidence="1">
    <location>
        <begin position="1"/>
        <end position="39"/>
    </location>
</feature>
<evidence type="ECO:0000313" key="3">
    <source>
        <dbReference type="EMBL" id="GAO17420.1"/>
    </source>
</evidence>
<dbReference type="Proteomes" id="UP000054053">
    <property type="component" value="Unassembled WGS sequence"/>
</dbReference>
<sequence>MDLAYDHIQEAAFPKDKEESSETSRPEQQEPSLNNELQDAYKAISSSAWGMRIGGFLGSVVKQGESVYAQAQKELAEVGGDATKGLTDLRDSLMSRTRSLSPSAGAPADAAAKDEDEDDARPAPRQSESNPRPDAAGPSSETVLSRLRAEASKRIKDLQRAEDAADEALLRFGTNVRDFLRDAISVAPPDESSSSSSSSQPAAVLFESKDAQGKRVIHTSRFDAQMHVIHTSLDGFTKDPSGDEFNRWVDGFDVTRKTDAISQDLVKYPELKASMEKLVPEKVPCAEFWRRYYFLRHGIETAESRRRDLLNAASAEDEVGWDDDSDDEGAGAGKKPAEENPSSGASSTTIQRPPALLKPNEALKLHDEKSQADSEASYDVVGATSGKTTQAPNSPKDSKKGDESDDDWE</sequence>
<dbReference type="KEGG" id="uvi:66066922"/>
<evidence type="ECO:0000313" key="5">
    <source>
        <dbReference type="Proteomes" id="UP000027002"/>
    </source>
</evidence>
<dbReference type="AlphaFoldDB" id="A0A063C9T8"/>
<reference evidence="4" key="3">
    <citation type="submission" date="2020-03" db="EMBL/GenBank/DDBJ databases">
        <title>A mixture of massive structural variations and highly conserved coding sequences in Ustilaginoidea virens genome.</title>
        <authorList>
            <person name="Zhang K."/>
            <person name="Zhao Z."/>
            <person name="Zhang Z."/>
            <person name="Li Y."/>
            <person name="Hsiang T."/>
            <person name="Sun W."/>
        </authorList>
    </citation>
    <scope>NUCLEOTIDE SEQUENCE</scope>
    <source>
        <strain evidence="4">UV-8b</strain>
    </source>
</reference>
<evidence type="ECO:0000313" key="4">
    <source>
        <dbReference type="EMBL" id="QUC21904.1"/>
    </source>
</evidence>
<dbReference type="SMART" id="SM00751">
    <property type="entry name" value="BSD"/>
    <property type="match status" value="1"/>
</dbReference>
<evidence type="ECO:0000259" key="2">
    <source>
        <dbReference type="PROSITE" id="PS50858"/>
    </source>
</evidence>
<dbReference type="STRING" id="1159556.A0A063C9T8"/>
<dbReference type="Proteomes" id="UP000027002">
    <property type="component" value="Chromosome 5"/>
</dbReference>
<dbReference type="InterPro" id="IPR051494">
    <property type="entry name" value="BSD_domain-containing"/>
</dbReference>
<dbReference type="GO" id="GO:0005737">
    <property type="term" value="C:cytoplasm"/>
    <property type="evidence" value="ECO:0007669"/>
    <property type="project" value="TreeGrafter"/>
</dbReference>
<proteinExistence type="predicted"/>
<feature type="compositionally biased region" description="Basic and acidic residues" evidence="1">
    <location>
        <begin position="147"/>
        <end position="160"/>
    </location>
</feature>
<name>A0A063C9T8_USTVR</name>
<dbReference type="PANTHER" id="PTHR16019:SF5">
    <property type="entry name" value="BSD DOMAIN-CONTAINING PROTEIN 1"/>
    <property type="match status" value="1"/>
</dbReference>
<feature type="compositionally biased region" description="Low complexity" evidence="1">
    <location>
        <begin position="101"/>
        <end position="110"/>
    </location>
</feature>
<dbReference type="InterPro" id="IPR035925">
    <property type="entry name" value="BSD_dom_sf"/>
</dbReference>
<accession>A0A063C9T8</accession>
<evidence type="ECO:0000313" key="6">
    <source>
        <dbReference type="Proteomes" id="UP000054053"/>
    </source>
</evidence>
<dbReference type="PROSITE" id="PS50858">
    <property type="entry name" value="BSD"/>
    <property type="match status" value="1"/>
</dbReference>
<dbReference type="InterPro" id="IPR005607">
    <property type="entry name" value="BSD_dom"/>
</dbReference>
<keyword evidence="5" id="KW-1185">Reference proteome</keyword>
<feature type="compositionally biased region" description="Basic and acidic residues" evidence="1">
    <location>
        <begin position="1"/>
        <end position="28"/>
    </location>
</feature>
<dbReference type="GeneID" id="66066922"/>
<evidence type="ECO:0000256" key="1">
    <source>
        <dbReference type="SAM" id="MobiDB-lite"/>
    </source>
</evidence>
<dbReference type="Pfam" id="PF03909">
    <property type="entry name" value="BSD"/>
    <property type="match status" value="1"/>
</dbReference>
<reference evidence="3" key="1">
    <citation type="journal article" date="2016" name="Genome Announc.">
        <title>Genome Sequence of Ustilaginoidea virens IPU010, a Rice Pathogenic Fungus Causing False Smut.</title>
        <authorList>
            <person name="Kumagai T."/>
            <person name="Ishii T."/>
            <person name="Terai G."/>
            <person name="Umemura M."/>
            <person name="Machida M."/>
            <person name="Asai K."/>
        </authorList>
    </citation>
    <scope>NUCLEOTIDE SEQUENCE [LARGE SCALE GENOMIC DNA]</scope>
    <source>
        <strain evidence="3">IPU010</strain>
    </source>
</reference>
<dbReference type="RefSeq" id="XP_042999577.1">
    <property type="nucleotide sequence ID" value="XM_043143642.1"/>
</dbReference>
<dbReference type="OrthoDB" id="73788at2759"/>
<dbReference type="PANTHER" id="PTHR16019">
    <property type="entry name" value="SYNAPSE-ASSOCIATED PROTEIN"/>
    <property type="match status" value="1"/>
</dbReference>
<dbReference type="SUPFAM" id="SSF140383">
    <property type="entry name" value="BSD domain-like"/>
    <property type="match status" value="1"/>
</dbReference>
<feature type="region of interest" description="Disordered" evidence="1">
    <location>
        <begin position="315"/>
        <end position="409"/>
    </location>
</feature>
<dbReference type="EMBL" id="BBTG02000009">
    <property type="protein sequence ID" value="GAO17420.1"/>
    <property type="molecule type" value="Genomic_DNA"/>
</dbReference>
<dbReference type="Gene3D" id="1.10.3970.10">
    <property type="entry name" value="BSD domain"/>
    <property type="match status" value="1"/>
</dbReference>
<feature type="compositionally biased region" description="Polar residues" evidence="1">
    <location>
        <begin position="340"/>
        <end position="351"/>
    </location>
</feature>
<feature type="compositionally biased region" description="Acidic residues" evidence="1">
    <location>
        <begin position="315"/>
        <end position="329"/>
    </location>
</feature>
<feature type="compositionally biased region" description="Basic and acidic residues" evidence="1">
    <location>
        <begin position="361"/>
        <end position="372"/>
    </location>
</feature>
<dbReference type="HOGENOM" id="CLU_035242_0_0_1"/>
<reference evidence="6" key="2">
    <citation type="journal article" date="2016" name="Genome Announc.">
        <title>Genome sequence of Ustilaginoidea virens IPU010, a rice pathogenic fungus causing false smut.</title>
        <authorList>
            <person name="Kumagai T."/>
            <person name="Ishii T."/>
            <person name="Terai G."/>
            <person name="Umemura M."/>
            <person name="Machida M."/>
            <person name="Asai K."/>
        </authorList>
    </citation>
    <scope>NUCLEOTIDE SEQUENCE [LARGE SCALE GENOMIC DNA]</scope>
    <source>
        <strain evidence="6">IPU010</strain>
    </source>
</reference>